<dbReference type="OrthoDB" id="7764536at2759"/>
<name>B3M012_DROAN</name>
<dbReference type="OMA" id="CVKLKRY"/>
<accession>B3M012</accession>
<dbReference type="STRING" id="7217.B3M012"/>
<dbReference type="EMBL" id="CH902617">
    <property type="protein sequence ID" value="EDV44202.1"/>
    <property type="molecule type" value="Genomic_DNA"/>
</dbReference>
<dbReference type="KEGG" id="dan:6501631"/>
<dbReference type="HOGENOM" id="CLU_624494_0_0_1"/>
<keyword evidence="1" id="KW-0175">Coiled coil</keyword>
<proteinExistence type="predicted"/>
<feature type="compositionally biased region" description="Gly residues" evidence="2">
    <location>
        <begin position="268"/>
        <end position="288"/>
    </location>
</feature>
<protein>
    <submittedName>
        <fullName evidence="3">Uncharacterized protein</fullName>
    </submittedName>
</protein>
<dbReference type="SMR" id="B3M012"/>
<feature type="coiled-coil region" evidence="1">
    <location>
        <begin position="117"/>
        <end position="151"/>
    </location>
</feature>
<dbReference type="GeneID" id="6501631"/>
<dbReference type="AlphaFoldDB" id="B3M012"/>
<feature type="coiled-coil region" evidence="1">
    <location>
        <begin position="302"/>
        <end position="349"/>
    </location>
</feature>
<gene>
    <name evidence="3" type="primary">Dana\GF18866</name>
    <name evidence="3" type="synonym">dana_GLEANR_20121</name>
    <name evidence="3" type="ORF">GF18866</name>
</gene>
<reference evidence="3 4" key="1">
    <citation type="journal article" date="2007" name="Nature">
        <title>Evolution of genes and genomes on the Drosophila phylogeny.</title>
        <authorList>
            <consortium name="Drosophila 12 Genomes Consortium"/>
            <person name="Clark A.G."/>
            <person name="Eisen M.B."/>
            <person name="Smith D.R."/>
            <person name="Bergman C.M."/>
            <person name="Oliver B."/>
            <person name="Markow T.A."/>
            <person name="Kaufman T.C."/>
            <person name="Kellis M."/>
            <person name="Gelbart W."/>
            <person name="Iyer V.N."/>
            <person name="Pollard D.A."/>
            <person name="Sackton T.B."/>
            <person name="Larracuente A.M."/>
            <person name="Singh N.D."/>
            <person name="Abad J.P."/>
            <person name="Abt D.N."/>
            <person name="Adryan B."/>
            <person name="Aguade M."/>
            <person name="Akashi H."/>
            <person name="Anderson W.W."/>
            <person name="Aquadro C.F."/>
            <person name="Ardell D.H."/>
            <person name="Arguello R."/>
            <person name="Artieri C.G."/>
            <person name="Barbash D.A."/>
            <person name="Barker D."/>
            <person name="Barsanti P."/>
            <person name="Batterham P."/>
            <person name="Batzoglou S."/>
            <person name="Begun D."/>
            <person name="Bhutkar A."/>
            <person name="Blanco E."/>
            <person name="Bosak S.A."/>
            <person name="Bradley R.K."/>
            <person name="Brand A.D."/>
            <person name="Brent M.R."/>
            <person name="Brooks A.N."/>
            <person name="Brown R.H."/>
            <person name="Butlin R.K."/>
            <person name="Caggese C."/>
            <person name="Calvi B.R."/>
            <person name="Bernardo de Carvalho A."/>
            <person name="Caspi A."/>
            <person name="Castrezana S."/>
            <person name="Celniker S.E."/>
            <person name="Chang J.L."/>
            <person name="Chapple C."/>
            <person name="Chatterji S."/>
            <person name="Chinwalla A."/>
            <person name="Civetta A."/>
            <person name="Clifton S.W."/>
            <person name="Comeron J.M."/>
            <person name="Costello J.C."/>
            <person name="Coyne J.A."/>
            <person name="Daub J."/>
            <person name="David R.G."/>
            <person name="Delcher A.L."/>
            <person name="Delehaunty K."/>
            <person name="Do C.B."/>
            <person name="Ebling H."/>
            <person name="Edwards K."/>
            <person name="Eickbush T."/>
            <person name="Evans J.D."/>
            <person name="Filipski A."/>
            <person name="Findeiss S."/>
            <person name="Freyhult E."/>
            <person name="Fulton L."/>
            <person name="Fulton R."/>
            <person name="Garcia A.C."/>
            <person name="Gardiner A."/>
            <person name="Garfield D.A."/>
            <person name="Garvin B.E."/>
            <person name="Gibson G."/>
            <person name="Gilbert D."/>
            <person name="Gnerre S."/>
            <person name="Godfrey J."/>
            <person name="Good R."/>
            <person name="Gotea V."/>
            <person name="Gravely B."/>
            <person name="Greenberg A.J."/>
            <person name="Griffiths-Jones S."/>
            <person name="Gross S."/>
            <person name="Guigo R."/>
            <person name="Gustafson E.A."/>
            <person name="Haerty W."/>
            <person name="Hahn M.W."/>
            <person name="Halligan D.L."/>
            <person name="Halpern A.L."/>
            <person name="Halter G.M."/>
            <person name="Han M.V."/>
            <person name="Heger A."/>
            <person name="Hillier L."/>
            <person name="Hinrichs A.S."/>
            <person name="Holmes I."/>
            <person name="Hoskins R.A."/>
            <person name="Hubisz M.J."/>
            <person name="Hultmark D."/>
            <person name="Huntley M.A."/>
            <person name="Jaffe D.B."/>
            <person name="Jagadeeshan S."/>
            <person name="Jeck W.R."/>
            <person name="Johnson J."/>
            <person name="Jones C.D."/>
            <person name="Jordan W.C."/>
            <person name="Karpen G.H."/>
            <person name="Kataoka E."/>
            <person name="Keightley P.D."/>
            <person name="Kheradpour P."/>
            <person name="Kirkness E.F."/>
            <person name="Koerich L.B."/>
            <person name="Kristiansen K."/>
            <person name="Kudrna D."/>
            <person name="Kulathinal R.J."/>
            <person name="Kumar S."/>
            <person name="Kwok R."/>
            <person name="Lander E."/>
            <person name="Langley C.H."/>
            <person name="Lapoint R."/>
            <person name="Lazzaro B.P."/>
            <person name="Lee S.J."/>
            <person name="Levesque L."/>
            <person name="Li R."/>
            <person name="Lin C.F."/>
            <person name="Lin M.F."/>
            <person name="Lindblad-Toh K."/>
            <person name="Llopart A."/>
            <person name="Long M."/>
            <person name="Low L."/>
            <person name="Lozovsky E."/>
            <person name="Lu J."/>
            <person name="Luo M."/>
            <person name="Machado C.A."/>
            <person name="Makalowski W."/>
            <person name="Marzo M."/>
            <person name="Matsuda M."/>
            <person name="Matzkin L."/>
            <person name="McAllister B."/>
            <person name="McBride C.S."/>
            <person name="McKernan B."/>
            <person name="McKernan K."/>
            <person name="Mendez-Lago M."/>
            <person name="Minx P."/>
            <person name="Mollenhauer M.U."/>
            <person name="Montooth K."/>
            <person name="Mount S.M."/>
            <person name="Mu X."/>
            <person name="Myers E."/>
            <person name="Negre B."/>
            <person name="Newfeld S."/>
            <person name="Nielsen R."/>
            <person name="Noor M.A."/>
            <person name="O'Grady P."/>
            <person name="Pachter L."/>
            <person name="Papaceit M."/>
            <person name="Parisi M.J."/>
            <person name="Parisi M."/>
            <person name="Parts L."/>
            <person name="Pedersen J.S."/>
            <person name="Pesole G."/>
            <person name="Phillippy A.M."/>
            <person name="Ponting C.P."/>
            <person name="Pop M."/>
            <person name="Porcelli D."/>
            <person name="Powell J.R."/>
            <person name="Prohaska S."/>
            <person name="Pruitt K."/>
            <person name="Puig M."/>
            <person name="Quesneville H."/>
            <person name="Ram K.R."/>
            <person name="Rand D."/>
            <person name="Rasmussen M.D."/>
            <person name="Reed L.K."/>
            <person name="Reenan R."/>
            <person name="Reily A."/>
            <person name="Remington K.A."/>
            <person name="Rieger T.T."/>
            <person name="Ritchie M.G."/>
            <person name="Robin C."/>
            <person name="Rogers Y.H."/>
            <person name="Rohde C."/>
            <person name="Rozas J."/>
            <person name="Rubenfield M.J."/>
            <person name="Ruiz A."/>
            <person name="Russo S."/>
            <person name="Salzberg S.L."/>
            <person name="Sanchez-Gracia A."/>
            <person name="Saranga D.J."/>
            <person name="Sato H."/>
            <person name="Schaeffer S.W."/>
            <person name="Schatz M.C."/>
            <person name="Schlenke T."/>
            <person name="Schwartz R."/>
            <person name="Segarra C."/>
            <person name="Singh R.S."/>
            <person name="Sirot L."/>
            <person name="Sirota M."/>
            <person name="Sisneros N.B."/>
            <person name="Smith C.D."/>
            <person name="Smith T.F."/>
            <person name="Spieth J."/>
            <person name="Stage D.E."/>
            <person name="Stark A."/>
            <person name="Stephan W."/>
            <person name="Strausberg R.L."/>
            <person name="Strempel S."/>
            <person name="Sturgill D."/>
            <person name="Sutton G."/>
            <person name="Sutton G.G."/>
            <person name="Tao W."/>
            <person name="Teichmann S."/>
            <person name="Tobari Y.N."/>
            <person name="Tomimura Y."/>
            <person name="Tsolas J.M."/>
            <person name="Valente V.L."/>
            <person name="Venter E."/>
            <person name="Venter J.C."/>
            <person name="Vicario S."/>
            <person name="Vieira F.G."/>
            <person name="Vilella A.J."/>
            <person name="Villasante A."/>
            <person name="Walenz B."/>
            <person name="Wang J."/>
            <person name="Wasserman M."/>
            <person name="Watts T."/>
            <person name="Wilson D."/>
            <person name="Wilson R.K."/>
            <person name="Wing R.A."/>
            <person name="Wolfner M.F."/>
            <person name="Wong A."/>
            <person name="Wong G.K."/>
            <person name="Wu C.I."/>
            <person name="Wu G."/>
            <person name="Yamamoto D."/>
            <person name="Yang H.P."/>
            <person name="Yang S.P."/>
            <person name="Yorke J.A."/>
            <person name="Yoshida K."/>
            <person name="Zdobnov E."/>
            <person name="Zhang P."/>
            <person name="Zhang Y."/>
            <person name="Zimin A.V."/>
            <person name="Baldwin J."/>
            <person name="Abdouelleil A."/>
            <person name="Abdulkadir J."/>
            <person name="Abebe A."/>
            <person name="Abera B."/>
            <person name="Abreu J."/>
            <person name="Acer S.C."/>
            <person name="Aftuck L."/>
            <person name="Alexander A."/>
            <person name="An P."/>
            <person name="Anderson E."/>
            <person name="Anderson S."/>
            <person name="Arachi H."/>
            <person name="Azer M."/>
            <person name="Bachantsang P."/>
            <person name="Barry A."/>
            <person name="Bayul T."/>
            <person name="Berlin A."/>
            <person name="Bessette D."/>
            <person name="Bloom T."/>
            <person name="Blye J."/>
            <person name="Boguslavskiy L."/>
            <person name="Bonnet C."/>
            <person name="Boukhgalter B."/>
            <person name="Bourzgui I."/>
            <person name="Brown A."/>
            <person name="Cahill P."/>
            <person name="Channer S."/>
            <person name="Cheshatsang Y."/>
            <person name="Chuda L."/>
            <person name="Citroen M."/>
            <person name="Collymore A."/>
            <person name="Cooke P."/>
            <person name="Costello M."/>
            <person name="D'Aco K."/>
            <person name="Daza R."/>
            <person name="De Haan G."/>
            <person name="DeGray S."/>
            <person name="DeMaso C."/>
            <person name="Dhargay N."/>
            <person name="Dooley K."/>
            <person name="Dooley E."/>
            <person name="Doricent M."/>
            <person name="Dorje P."/>
            <person name="Dorjee K."/>
            <person name="Dupes A."/>
            <person name="Elong R."/>
            <person name="Falk J."/>
            <person name="Farina A."/>
            <person name="Faro S."/>
            <person name="Ferguson D."/>
            <person name="Fisher S."/>
            <person name="Foley C.D."/>
            <person name="Franke A."/>
            <person name="Friedrich D."/>
            <person name="Gadbois L."/>
            <person name="Gearin G."/>
            <person name="Gearin C.R."/>
            <person name="Giannoukos G."/>
            <person name="Goode T."/>
            <person name="Graham J."/>
            <person name="Grandbois E."/>
            <person name="Grewal S."/>
            <person name="Gyaltsen K."/>
            <person name="Hafez N."/>
            <person name="Hagos B."/>
            <person name="Hall J."/>
            <person name="Henson C."/>
            <person name="Hollinger A."/>
            <person name="Honan T."/>
            <person name="Huard M.D."/>
            <person name="Hughes L."/>
            <person name="Hurhula B."/>
            <person name="Husby M.E."/>
            <person name="Kamat A."/>
            <person name="Kanga B."/>
            <person name="Kashin S."/>
            <person name="Khazanovich D."/>
            <person name="Kisner P."/>
            <person name="Lance K."/>
            <person name="Lara M."/>
            <person name="Lee W."/>
            <person name="Lennon N."/>
            <person name="Letendre F."/>
            <person name="LeVine R."/>
            <person name="Lipovsky A."/>
            <person name="Liu X."/>
            <person name="Liu J."/>
            <person name="Liu S."/>
            <person name="Lokyitsang T."/>
            <person name="Lokyitsang Y."/>
            <person name="Lubonja R."/>
            <person name="Lui A."/>
            <person name="MacDonald P."/>
            <person name="Magnisalis V."/>
            <person name="Maru K."/>
            <person name="Matthews C."/>
            <person name="McCusker W."/>
            <person name="McDonough S."/>
            <person name="Mehta T."/>
            <person name="Meldrim J."/>
            <person name="Meneus L."/>
            <person name="Mihai O."/>
            <person name="Mihalev A."/>
            <person name="Mihova T."/>
            <person name="Mittelman R."/>
            <person name="Mlenga V."/>
            <person name="Montmayeur A."/>
            <person name="Mulrain L."/>
            <person name="Navidi A."/>
            <person name="Naylor J."/>
            <person name="Negash T."/>
            <person name="Nguyen T."/>
            <person name="Nguyen N."/>
            <person name="Nicol R."/>
            <person name="Norbu C."/>
            <person name="Norbu N."/>
            <person name="Novod N."/>
            <person name="O'Neill B."/>
            <person name="Osman S."/>
            <person name="Markiewicz E."/>
            <person name="Oyono O.L."/>
            <person name="Patti C."/>
            <person name="Phunkhang P."/>
            <person name="Pierre F."/>
            <person name="Priest M."/>
            <person name="Raghuraman S."/>
            <person name="Rege F."/>
            <person name="Reyes R."/>
            <person name="Rise C."/>
            <person name="Rogov P."/>
            <person name="Ross K."/>
            <person name="Ryan E."/>
            <person name="Settipalli S."/>
            <person name="Shea T."/>
            <person name="Sherpa N."/>
            <person name="Shi L."/>
            <person name="Shih D."/>
            <person name="Sparrow T."/>
            <person name="Spaulding J."/>
            <person name="Stalker J."/>
            <person name="Stange-Thomann N."/>
            <person name="Stavropoulos S."/>
            <person name="Stone C."/>
            <person name="Strader C."/>
            <person name="Tesfaye S."/>
            <person name="Thomson T."/>
            <person name="Thoulutsang Y."/>
            <person name="Thoulutsang D."/>
            <person name="Topham K."/>
            <person name="Topping I."/>
            <person name="Tsamla T."/>
            <person name="Vassiliev H."/>
            <person name="Vo A."/>
            <person name="Wangchuk T."/>
            <person name="Wangdi T."/>
            <person name="Weiand M."/>
            <person name="Wilkinson J."/>
            <person name="Wilson A."/>
            <person name="Yadav S."/>
            <person name="Young G."/>
            <person name="Yu Q."/>
            <person name="Zembek L."/>
            <person name="Zhong D."/>
            <person name="Zimmer A."/>
            <person name="Zwirko Z."/>
            <person name="Jaffe D.B."/>
            <person name="Alvarez P."/>
            <person name="Brockman W."/>
            <person name="Butler J."/>
            <person name="Chin C."/>
            <person name="Gnerre S."/>
            <person name="Grabherr M."/>
            <person name="Kleber M."/>
            <person name="Mauceli E."/>
            <person name="MacCallum I."/>
        </authorList>
    </citation>
    <scope>NUCLEOTIDE SEQUENCE [LARGE SCALE GENOMIC DNA]</scope>
    <source>
        <strain evidence="4">Tucson 14024-0371.13</strain>
    </source>
</reference>
<feature type="coiled-coil region" evidence="1">
    <location>
        <begin position="185"/>
        <end position="215"/>
    </location>
</feature>
<dbReference type="eggNOG" id="KOG0464">
    <property type="taxonomic scope" value="Eukaryota"/>
</dbReference>
<organism evidence="3 4">
    <name type="scientific">Drosophila ananassae</name>
    <name type="common">Fruit fly</name>
    <dbReference type="NCBI Taxonomy" id="7217"/>
    <lineage>
        <taxon>Eukaryota</taxon>
        <taxon>Metazoa</taxon>
        <taxon>Ecdysozoa</taxon>
        <taxon>Arthropoda</taxon>
        <taxon>Hexapoda</taxon>
        <taxon>Insecta</taxon>
        <taxon>Pterygota</taxon>
        <taxon>Neoptera</taxon>
        <taxon>Endopterygota</taxon>
        <taxon>Diptera</taxon>
        <taxon>Brachycera</taxon>
        <taxon>Muscomorpha</taxon>
        <taxon>Ephydroidea</taxon>
        <taxon>Drosophilidae</taxon>
        <taxon>Drosophila</taxon>
        <taxon>Sophophora</taxon>
    </lineage>
</organism>
<sequence length="473" mass="52050">MAYSTQKNFFHVPFGSDGVEFECIDACVKLKSYPSTIDDRSWAADEDVKSQFVADLVACSLIPKSKTGGQGQPRSGDKPSGGGSGRSPSGSPEDEYGSDLVVGDSLINAADDTLGRMQSLMIKNNMLQKKLDDSNAKLETANDEVDDIKRIMGQRYDPEKSKALKDKIKELADDGKITPKDEKELNDLQASIDDMNKAHDILAAENANLKRLIEKQSLRCKLEGVQVDPEKSSDVPYLQQKVDDLGKEVALLRKMEDDYLKKCATSCGRGGSPGSGGGGSGGGGGGPPSKGAFSPDKDAENIKKILAERDALRKKLKNLEDIGDKVSLLEEKACEAEQISGELENSLQEQNACMCSMQRDMQDMQSYYENEVEKAKGNEEILKCHCNQMKQELASAKAAIKRAECQQMEIDVLRNELRKRDIALNAYDCQYQQLMLKAKMFKNAGYRFLDDLPPDCCTDSCVDGPEEEQTEEN</sequence>
<feature type="region of interest" description="Disordered" evidence="2">
    <location>
        <begin position="268"/>
        <end position="296"/>
    </location>
</feature>
<dbReference type="Proteomes" id="UP000007801">
    <property type="component" value="Unassembled WGS sequence"/>
</dbReference>
<evidence type="ECO:0000313" key="3">
    <source>
        <dbReference type="EMBL" id="EDV44202.1"/>
    </source>
</evidence>
<evidence type="ECO:0000256" key="2">
    <source>
        <dbReference type="SAM" id="MobiDB-lite"/>
    </source>
</evidence>
<feature type="region of interest" description="Disordered" evidence="2">
    <location>
        <begin position="64"/>
        <end position="99"/>
    </location>
</feature>
<evidence type="ECO:0000256" key="1">
    <source>
        <dbReference type="SAM" id="Coils"/>
    </source>
</evidence>
<feature type="coiled-coil region" evidence="1">
    <location>
        <begin position="386"/>
        <end position="416"/>
    </location>
</feature>
<dbReference type="InParanoid" id="B3M012"/>
<keyword evidence="4" id="KW-1185">Reference proteome</keyword>
<dbReference type="PhylomeDB" id="B3M012"/>
<evidence type="ECO:0000313" key="4">
    <source>
        <dbReference type="Proteomes" id="UP000007801"/>
    </source>
</evidence>